<gene>
    <name evidence="1" type="ORF">SPRG_09846</name>
</gene>
<evidence type="ECO:0000313" key="2">
    <source>
        <dbReference type="Proteomes" id="UP000030745"/>
    </source>
</evidence>
<dbReference type="Proteomes" id="UP000030745">
    <property type="component" value="Unassembled WGS sequence"/>
</dbReference>
<keyword evidence="2" id="KW-1185">Reference proteome</keyword>
<reference evidence="1 2" key="1">
    <citation type="journal article" date="2013" name="PLoS Genet.">
        <title>Distinctive expansion of potential virulence genes in the genome of the oomycete fish pathogen Saprolegnia parasitica.</title>
        <authorList>
            <person name="Jiang R.H."/>
            <person name="de Bruijn I."/>
            <person name="Haas B.J."/>
            <person name="Belmonte R."/>
            <person name="Lobach L."/>
            <person name="Christie J."/>
            <person name="van den Ackerveken G."/>
            <person name="Bottin A."/>
            <person name="Bulone V."/>
            <person name="Diaz-Moreno S.M."/>
            <person name="Dumas B."/>
            <person name="Fan L."/>
            <person name="Gaulin E."/>
            <person name="Govers F."/>
            <person name="Grenville-Briggs L.J."/>
            <person name="Horner N.R."/>
            <person name="Levin J.Z."/>
            <person name="Mammella M."/>
            <person name="Meijer H.J."/>
            <person name="Morris P."/>
            <person name="Nusbaum C."/>
            <person name="Oome S."/>
            <person name="Phillips A.J."/>
            <person name="van Rooyen D."/>
            <person name="Rzeszutek E."/>
            <person name="Saraiva M."/>
            <person name="Secombes C.J."/>
            <person name="Seidl M.F."/>
            <person name="Snel B."/>
            <person name="Stassen J.H."/>
            <person name="Sykes S."/>
            <person name="Tripathy S."/>
            <person name="van den Berg H."/>
            <person name="Vega-Arreguin J.C."/>
            <person name="Wawra S."/>
            <person name="Young S.K."/>
            <person name="Zeng Q."/>
            <person name="Dieguez-Uribeondo J."/>
            <person name="Russ C."/>
            <person name="Tyler B.M."/>
            <person name="van West P."/>
        </authorList>
    </citation>
    <scope>NUCLEOTIDE SEQUENCE [LARGE SCALE GENOMIC DNA]</scope>
    <source>
        <strain evidence="1 2">CBS 223.65</strain>
    </source>
</reference>
<dbReference type="VEuPathDB" id="FungiDB:SPRG_09846"/>
<dbReference type="KEGG" id="spar:SPRG_09846"/>
<name>A0A067C0Y7_SAPPC</name>
<dbReference type="RefSeq" id="XP_012204885.1">
    <property type="nucleotide sequence ID" value="XM_012349495.1"/>
</dbReference>
<protein>
    <submittedName>
        <fullName evidence="1">Uncharacterized protein</fullName>
    </submittedName>
</protein>
<dbReference type="EMBL" id="KK583242">
    <property type="protein sequence ID" value="KDO24464.1"/>
    <property type="molecule type" value="Genomic_DNA"/>
</dbReference>
<evidence type="ECO:0000313" key="1">
    <source>
        <dbReference type="EMBL" id="KDO24464.1"/>
    </source>
</evidence>
<proteinExistence type="predicted"/>
<dbReference type="GeneID" id="24131994"/>
<organism evidence="1 2">
    <name type="scientific">Saprolegnia parasitica (strain CBS 223.65)</name>
    <dbReference type="NCBI Taxonomy" id="695850"/>
    <lineage>
        <taxon>Eukaryota</taxon>
        <taxon>Sar</taxon>
        <taxon>Stramenopiles</taxon>
        <taxon>Oomycota</taxon>
        <taxon>Saprolegniomycetes</taxon>
        <taxon>Saprolegniales</taxon>
        <taxon>Saprolegniaceae</taxon>
        <taxon>Saprolegnia</taxon>
    </lineage>
</organism>
<dbReference type="AlphaFoldDB" id="A0A067C0Y7"/>
<sequence length="112" mass="12019">MQEAQPHSWTMHAAAINDLFSLTPAADGPWTLATNLVANTTSVNACPDVGLALHRYVQLLTTTLVLFINQTPHARHAFATPQGPLPSGAECPYGVWLVKVEDGAIIEPTCSR</sequence>
<accession>A0A067C0Y7</accession>